<dbReference type="Proteomes" id="UP001341840">
    <property type="component" value="Unassembled WGS sequence"/>
</dbReference>
<protein>
    <submittedName>
        <fullName evidence="2">Uncharacterized protein</fullName>
    </submittedName>
</protein>
<reference evidence="2 3" key="1">
    <citation type="journal article" date="2023" name="Plants (Basel)">
        <title>Bridging the Gap: Combining Genomics and Transcriptomics Approaches to Understand Stylosanthes scabra, an Orphan Legume from the Brazilian Caatinga.</title>
        <authorList>
            <person name="Ferreira-Neto J.R.C."/>
            <person name="da Silva M.D."/>
            <person name="Binneck E."/>
            <person name="de Melo N.F."/>
            <person name="da Silva R.H."/>
            <person name="de Melo A.L.T.M."/>
            <person name="Pandolfi V."/>
            <person name="Bustamante F.O."/>
            <person name="Brasileiro-Vidal A.C."/>
            <person name="Benko-Iseppon A.M."/>
        </authorList>
    </citation>
    <scope>NUCLEOTIDE SEQUENCE [LARGE SCALE GENOMIC DNA]</scope>
    <source>
        <tissue evidence="2">Leaves</tissue>
    </source>
</reference>
<dbReference type="EMBL" id="JASCZI010181363">
    <property type="protein sequence ID" value="MED6182565.1"/>
    <property type="molecule type" value="Genomic_DNA"/>
</dbReference>
<sequence length="76" mass="8369">MAARDEALKNPFLLSLFPELTPQRGYTRAYEESMCVTAKTHKGNDELGSGNQSVVPESEMGEGRAPERKSEEQGPN</sequence>
<gene>
    <name evidence="2" type="ORF">PIB30_029558</name>
</gene>
<evidence type="ECO:0000313" key="2">
    <source>
        <dbReference type="EMBL" id="MED6182565.1"/>
    </source>
</evidence>
<keyword evidence="3" id="KW-1185">Reference proteome</keyword>
<comment type="caution">
    <text evidence="2">The sequence shown here is derived from an EMBL/GenBank/DDBJ whole genome shotgun (WGS) entry which is preliminary data.</text>
</comment>
<feature type="compositionally biased region" description="Basic and acidic residues" evidence="1">
    <location>
        <begin position="61"/>
        <end position="76"/>
    </location>
</feature>
<evidence type="ECO:0000313" key="3">
    <source>
        <dbReference type="Proteomes" id="UP001341840"/>
    </source>
</evidence>
<proteinExistence type="predicted"/>
<accession>A0ABU6W9D9</accession>
<organism evidence="2 3">
    <name type="scientific">Stylosanthes scabra</name>
    <dbReference type="NCBI Taxonomy" id="79078"/>
    <lineage>
        <taxon>Eukaryota</taxon>
        <taxon>Viridiplantae</taxon>
        <taxon>Streptophyta</taxon>
        <taxon>Embryophyta</taxon>
        <taxon>Tracheophyta</taxon>
        <taxon>Spermatophyta</taxon>
        <taxon>Magnoliopsida</taxon>
        <taxon>eudicotyledons</taxon>
        <taxon>Gunneridae</taxon>
        <taxon>Pentapetalae</taxon>
        <taxon>rosids</taxon>
        <taxon>fabids</taxon>
        <taxon>Fabales</taxon>
        <taxon>Fabaceae</taxon>
        <taxon>Papilionoideae</taxon>
        <taxon>50 kb inversion clade</taxon>
        <taxon>dalbergioids sensu lato</taxon>
        <taxon>Dalbergieae</taxon>
        <taxon>Pterocarpus clade</taxon>
        <taxon>Stylosanthes</taxon>
    </lineage>
</organism>
<name>A0ABU6W9D9_9FABA</name>
<feature type="region of interest" description="Disordered" evidence="1">
    <location>
        <begin position="41"/>
        <end position="76"/>
    </location>
</feature>
<evidence type="ECO:0000256" key="1">
    <source>
        <dbReference type="SAM" id="MobiDB-lite"/>
    </source>
</evidence>